<reference evidence="2" key="2">
    <citation type="submission" date="2016-02" db="EMBL/GenBank/DDBJ databases">
        <title>The draft genome sequence of the rumen methanogen Methanobrevibacter olleyae YLM1.</title>
        <authorList>
            <consortium name="New Zealand Agricultural Greenhouse Gas Research Centre/Pastoral Greenhouse Gas Research Consortium"/>
            <person name="Kelly W.J."/>
            <person name="Li D."/>
            <person name="Lambie S.C."/>
            <person name="Attwood G.T."/>
            <person name="Altermann E."/>
            <person name="Leahy S.C."/>
        </authorList>
    </citation>
    <scope>NUCLEOTIDE SEQUENCE [LARGE SCALE GENOMIC DNA]</scope>
    <source>
        <strain evidence="2">YLM1</strain>
    </source>
</reference>
<accession>A0A126QZH7</accession>
<dbReference type="Proteomes" id="UP000066376">
    <property type="component" value="Chromosome"/>
</dbReference>
<proteinExistence type="predicted"/>
<dbReference type="KEGG" id="mol:YLM1_0659"/>
<dbReference type="EMBL" id="CP014265">
    <property type="protein sequence ID" value="AMK15216.1"/>
    <property type="molecule type" value="Genomic_DNA"/>
</dbReference>
<dbReference type="AlphaFoldDB" id="A0A126QZH7"/>
<sequence>MDKRKIIALIVLSIAVIGFSMGAISAKTVTVKMGKEKHVGHGDYIGTFYQKHENQYLKGTYVYINFRSKNRGDYLPHTYRLIKAKIYFKNKKGKVITRTLYYKTSKMYMIYKKKIKGYKPYKAKITYRKMNKAEKKKNKEEIGNY</sequence>
<reference evidence="1 2" key="1">
    <citation type="journal article" date="2016" name="Genome Announc.">
        <title>Draft Genome Sequence of the Rumen Methanogen Methanobrevibacter olleyae YLM1.</title>
        <authorList>
            <person name="Kelly W.J."/>
            <person name="Li D."/>
            <person name="Lambie S.C."/>
            <person name="Cox F."/>
            <person name="Attwood G.T."/>
            <person name="Altermann E."/>
            <person name="Leahy S.C."/>
        </authorList>
    </citation>
    <scope>NUCLEOTIDE SEQUENCE [LARGE SCALE GENOMIC DNA]</scope>
    <source>
        <strain evidence="1 2">YLM1</strain>
    </source>
</reference>
<gene>
    <name evidence="1" type="ORF">YLM1_0659</name>
</gene>
<evidence type="ECO:0008006" key="3">
    <source>
        <dbReference type="Google" id="ProtNLM"/>
    </source>
</evidence>
<keyword evidence="2" id="KW-1185">Reference proteome</keyword>
<dbReference type="GeneID" id="28488955"/>
<dbReference type="PATRIC" id="fig|294671.3.peg.685"/>
<organism evidence="1 2">
    <name type="scientific">Methanobrevibacter olleyae</name>
    <dbReference type="NCBI Taxonomy" id="294671"/>
    <lineage>
        <taxon>Archaea</taxon>
        <taxon>Methanobacteriati</taxon>
        <taxon>Methanobacteriota</taxon>
        <taxon>Methanomada group</taxon>
        <taxon>Methanobacteria</taxon>
        <taxon>Methanobacteriales</taxon>
        <taxon>Methanobacteriaceae</taxon>
        <taxon>Methanobrevibacter</taxon>
    </lineage>
</organism>
<name>A0A126QZH7_METOL</name>
<evidence type="ECO:0000313" key="1">
    <source>
        <dbReference type="EMBL" id="AMK15216.1"/>
    </source>
</evidence>
<dbReference type="RefSeq" id="WP_067146268.1">
    <property type="nucleotide sequence ID" value="NZ_CP014265.1"/>
</dbReference>
<protein>
    <recommendedName>
        <fullName evidence="3">Adhesin-like protein</fullName>
    </recommendedName>
</protein>
<evidence type="ECO:0000313" key="2">
    <source>
        <dbReference type="Proteomes" id="UP000066376"/>
    </source>
</evidence>